<dbReference type="Gene3D" id="1.20.58.520">
    <property type="entry name" value="Amidohydrolase"/>
    <property type="match status" value="1"/>
</dbReference>
<name>A0A9W8TG88_9AGAR</name>
<keyword evidence="3" id="KW-1185">Reference proteome</keyword>
<reference evidence="2" key="1">
    <citation type="submission" date="2022-07" db="EMBL/GenBank/DDBJ databases">
        <title>Genome Sequence of Agrocybe chaxingu.</title>
        <authorList>
            <person name="Buettner E."/>
        </authorList>
    </citation>
    <scope>NUCLEOTIDE SEQUENCE</scope>
    <source>
        <strain evidence="2">MP-N11</strain>
    </source>
</reference>
<dbReference type="InterPro" id="IPR051781">
    <property type="entry name" value="Metallo-dep_Hydrolase"/>
</dbReference>
<dbReference type="SUPFAM" id="SSF51338">
    <property type="entry name" value="Composite domain of metallo-dependent hydrolases"/>
    <property type="match status" value="1"/>
</dbReference>
<gene>
    <name evidence="2" type="ORF">NLJ89_g252</name>
</gene>
<dbReference type="InterPro" id="IPR006680">
    <property type="entry name" value="Amidohydro-rel"/>
</dbReference>
<evidence type="ECO:0000259" key="1">
    <source>
        <dbReference type="Pfam" id="PF01979"/>
    </source>
</evidence>
<dbReference type="Gene3D" id="2.30.40.10">
    <property type="entry name" value="Urease, subunit C, domain 1"/>
    <property type="match status" value="2"/>
</dbReference>
<dbReference type="InterPro" id="IPR011059">
    <property type="entry name" value="Metal-dep_hydrolase_composite"/>
</dbReference>
<comment type="caution">
    <text evidence="2">The sequence shown here is derived from an EMBL/GenBank/DDBJ whole genome shotgun (WGS) entry which is preliminary data.</text>
</comment>
<dbReference type="InterPro" id="IPR011042">
    <property type="entry name" value="6-blade_b-propeller_TolB-like"/>
</dbReference>
<dbReference type="Proteomes" id="UP001148786">
    <property type="component" value="Unassembled WGS sequence"/>
</dbReference>
<organism evidence="2 3">
    <name type="scientific">Agrocybe chaxingu</name>
    <dbReference type="NCBI Taxonomy" id="84603"/>
    <lineage>
        <taxon>Eukaryota</taxon>
        <taxon>Fungi</taxon>
        <taxon>Dikarya</taxon>
        <taxon>Basidiomycota</taxon>
        <taxon>Agaricomycotina</taxon>
        <taxon>Agaricomycetes</taxon>
        <taxon>Agaricomycetidae</taxon>
        <taxon>Agaricales</taxon>
        <taxon>Agaricineae</taxon>
        <taxon>Strophariaceae</taxon>
        <taxon>Agrocybe</taxon>
    </lineage>
</organism>
<dbReference type="Gene3D" id="3.40.50.10910">
    <property type="entry name" value="Amidohydrolase"/>
    <property type="match status" value="1"/>
</dbReference>
<dbReference type="PANTHER" id="PTHR43135">
    <property type="entry name" value="ALPHA-D-RIBOSE 1-METHYLPHOSPHONATE 5-TRIPHOSPHATE DIPHOSPHATASE"/>
    <property type="match status" value="1"/>
</dbReference>
<sequence>MAGKLKLPPPTTLRKERPWLTLRQLLSYVVLLSAAATLSIVLPTPWSLLRSNDASKVVLKTLLADPADEWQDNIWPLRPPMPWDISTDYAYPRKLEYDVQEGTWLRLDVHPASGDIVFDMVGDLYCLPGTQVSAGSLIKARPILLGVPYDSDPHFSPTGDRIVFRSDAELGVENIWVLEWKGCEEMDVRSNNPALREQVLEEQLLFEGVPETAQRKYHRLVREGRIGAQRVTNETYRWVSDARFHPSGSKVIATKWYTSSRSLGAGEGWEYSVPSLEDIRDQKPPQIEVGSGKRVVSRSLPLGWTSERYGDQQIGPEQLIWHGSDSIIYAKNVRDPNQFTYSKDVHRGIYAIFEKNLTTGTTETLVSASPGGASRPELSRDQRTLAFVRRVRDKEALVLKDLVTGTIHHVWHGLTYDLTTISAPMGTYPSFAFSPDDSAVVIWAAGQIYSVPLAVNTKGERVAAADLPRPIRFTAHIETRLAETRRGGVDLVAYETKVTQKVTAFKGLRVDDTGRKAVFEAGGLSYWQEVGKKVPATKVPVTDDDAPYFSPSFVHGADDLIIHIRWSDTAYSHFEFANVTSGRAYEVAGVPLGRYFSPVLSETHDRERKIAYVKSGGEYLSGDILATANPGLYVGDITLPSGKDEELKVSNVQFVPSEIDTGGRVNLRFVGDDKTLLVQQSGRAFTIDLEGKTDIAGKPPHSTVASGRMSSELVVAPELRNGNVSAKNIAFVDFFHVYLAPGDRVKEGESVWSRPANATDGLVRLSLDGGHDITWSRDRKKLFWFLGPYLHSLEVSKLKQCSSDIERDHLTFGISCVKTLLQYQQIDVEHSTDIARLKKDAKKAAKTHKDWPNVESDNSDVVVIINATLLTMESGNFEDDYVKGGIMVVRGGVIDFVSRSNDDFVAPSGAAVINAGGGFVIPGFIDVHAHWEGFSERFPAKSWEMEAFLAYGVTTLHNPSADNVDGFVERSRVERGQMIGPRIFTVGDIIYGAGIPGIHQDIVDMDEAKSALTRIKAEGGTASISYKNYNIPSRASRQRLLKVAQNISMLCVPEGGMNWDWDLTYIIDGMTTVEHALPVPTLYEDVMTLYALSGTGATPTHLVNYGGVFAEQLVWAIHDVPNDEKLRRFERHDVLLALTESTARPNHSYAFFNTSASVAAMVQKGLLANIGAHGEPPIGMNYHGEMAFAGAGGLSNYEVIRAATSSGAKTLGMFPSLGSLSRGKLADFIIYPPEIDLLEGVIATKTSKLLFVARGGRIWDANTMVELWPVRGRKQVMPVINAE</sequence>
<dbReference type="InterPro" id="IPR032466">
    <property type="entry name" value="Metal_Hydrolase"/>
</dbReference>
<dbReference type="Gene3D" id="3.20.20.140">
    <property type="entry name" value="Metal-dependent hydrolases"/>
    <property type="match status" value="1"/>
</dbReference>
<protein>
    <recommendedName>
        <fullName evidence="1">Amidohydrolase-related domain-containing protein</fullName>
    </recommendedName>
</protein>
<evidence type="ECO:0000313" key="3">
    <source>
        <dbReference type="Proteomes" id="UP001148786"/>
    </source>
</evidence>
<dbReference type="SUPFAM" id="SSF51556">
    <property type="entry name" value="Metallo-dependent hydrolases"/>
    <property type="match status" value="1"/>
</dbReference>
<accession>A0A9W8TG88</accession>
<dbReference type="EMBL" id="JANKHO010000009">
    <property type="protein sequence ID" value="KAJ3517829.1"/>
    <property type="molecule type" value="Genomic_DNA"/>
</dbReference>
<dbReference type="Pfam" id="PF01979">
    <property type="entry name" value="Amidohydro_1"/>
    <property type="match status" value="1"/>
</dbReference>
<dbReference type="GO" id="GO:0016810">
    <property type="term" value="F:hydrolase activity, acting on carbon-nitrogen (but not peptide) bonds"/>
    <property type="evidence" value="ECO:0007669"/>
    <property type="project" value="InterPro"/>
</dbReference>
<evidence type="ECO:0000313" key="2">
    <source>
        <dbReference type="EMBL" id="KAJ3517829.1"/>
    </source>
</evidence>
<dbReference type="Gene3D" id="2.120.10.30">
    <property type="entry name" value="TolB, C-terminal domain"/>
    <property type="match status" value="1"/>
</dbReference>
<dbReference type="PANTHER" id="PTHR43135:SF3">
    <property type="entry name" value="ALPHA-D-RIBOSE 1-METHYLPHOSPHONATE 5-TRIPHOSPHATE DIPHOSPHATASE"/>
    <property type="match status" value="1"/>
</dbReference>
<dbReference type="OrthoDB" id="194468at2759"/>
<dbReference type="SUPFAM" id="SSF82171">
    <property type="entry name" value="DPP6 N-terminal domain-like"/>
    <property type="match status" value="1"/>
</dbReference>
<proteinExistence type="predicted"/>
<feature type="domain" description="Amidohydrolase-related" evidence="1">
    <location>
        <begin position="1184"/>
        <end position="1231"/>
    </location>
</feature>
<dbReference type="Gene3D" id="3.30.110.90">
    <property type="entry name" value="Amidohydrolase"/>
    <property type="match status" value="1"/>
</dbReference>